<evidence type="ECO:0000256" key="1">
    <source>
        <dbReference type="ARBA" id="ARBA00009913"/>
    </source>
</evidence>
<gene>
    <name evidence="3" type="ORF">EFB08_21375</name>
</gene>
<proteinExistence type="inferred from homology"/>
<dbReference type="PANTHER" id="PTHR30461:SF26">
    <property type="entry name" value="RESOLVASE HOMOLOG YNEB"/>
    <property type="match status" value="1"/>
</dbReference>
<dbReference type="Pfam" id="PF00239">
    <property type="entry name" value="Resolvase"/>
    <property type="match status" value="1"/>
</dbReference>
<organism evidence="3 4">
    <name type="scientific">Rufibacter latericius</name>
    <dbReference type="NCBI Taxonomy" id="2487040"/>
    <lineage>
        <taxon>Bacteria</taxon>
        <taxon>Pseudomonadati</taxon>
        <taxon>Bacteroidota</taxon>
        <taxon>Cytophagia</taxon>
        <taxon>Cytophagales</taxon>
        <taxon>Hymenobacteraceae</taxon>
        <taxon>Rufibacter</taxon>
    </lineage>
</organism>
<dbReference type="AlphaFoldDB" id="A0A3M9MDH1"/>
<dbReference type="OrthoDB" id="9797501at2"/>
<dbReference type="EMBL" id="RJJD01000021">
    <property type="protein sequence ID" value="RNI22648.1"/>
    <property type="molecule type" value="Genomic_DNA"/>
</dbReference>
<evidence type="ECO:0000313" key="3">
    <source>
        <dbReference type="EMBL" id="RNI22648.1"/>
    </source>
</evidence>
<comment type="similarity">
    <text evidence="1">Belongs to the site-specific recombinase resolvase family.</text>
</comment>
<comment type="caution">
    <text evidence="3">The sequence shown here is derived from an EMBL/GenBank/DDBJ whole genome shotgun (WGS) entry which is preliminary data.</text>
</comment>
<accession>A0A3M9MDH1</accession>
<dbReference type="RefSeq" id="WP_123129005.1">
    <property type="nucleotide sequence ID" value="NZ_RJJD01000021.1"/>
</dbReference>
<dbReference type="GO" id="GO:0000150">
    <property type="term" value="F:DNA strand exchange activity"/>
    <property type="evidence" value="ECO:0007669"/>
    <property type="project" value="InterPro"/>
</dbReference>
<dbReference type="SUPFAM" id="SSF53041">
    <property type="entry name" value="Resolvase-like"/>
    <property type="match status" value="1"/>
</dbReference>
<dbReference type="InterPro" id="IPR006119">
    <property type="entry name" value="Resolv_N"/>
</dbReference>
<reference evidence="3 4" key="1">
    <citation type="submission" date="2018-11" db="EMBL/GenBank/DDBJ databases">
        <title>Rufibacter latericius sp. nov., isolated from water in Baiyang Lake.</title>
        <authorList>
            <person name="Yang Y."/>
        </authorList>
    </citation>
    <scope>NUCLEOTIDE SEQUENCE [LARGE SCALE GENOMIC DNA]</scope>
    <source>
        <strain evidence="3 4">R-22-1c-1</strain>
    </source>
</reference>
<dbReference type="Gene3D" id="3.40.50.1390">
    <property type="entry name" value="Resolvase, N-terminal catalytic domain"/>
    <property type="match status" value="1"/>
</dbReference>
<protein>
    <submittedName>
        <fullName evidence="3">Recombinase family protein</fullName>
    </submittedName>
</protein>
<dbReference type="InterPro" id="IPR036162">
    <property type="entry name" value="Resolvase-like_N_sf"/>
</dbReference>
<evidence type="ECO:0000259" key="2">
    <source>
        <dbReference type="PROSITE" id="PS51736"/>
    </source>
</evidence>
<dbReference type="InterPro" id="IPR050639">
    <property type="entry name" value="SSR_resolvase"/>
</dbReference>
<dbReference type="SMART" id="SM00857">
    <property type="entry name" value="Resolvase"/>
    <property type="match status" value="1"/>
</dbReference>
<keyword evidence="4" id="KW-1185">Reference proteome</keyword>
<name>A0A3M9MDH1_9BACT</name>
<evidence type="ECO:0000313" key="4">
    <source>
        <dbReference type="Proteomes" id="UP000272117"/>
    </source>
</evidence>
<dbReference type="PANTHER" id="PTHR30461">
    <property type="entry name" value="DNA-INVERTASE FROM LAMBDOID PROPHAGE"/>
    <property type="match status" value="1"/>
</dbReference>
<dbReference type="GO" id="GO:0003677">
    <property type="term" value="F:DNA binding"/>
    <property type="evidence" value="ECO:0007669"/>
    <property type="project" value="InterPro"/>
</dbReference>
<sequence length="221" mass="24600">MIEPATVPVLLFCRVSSSQQDFEYQLTELEQYCLASHYRIAHTIANNISGKSGAKRPDLEELFALAKKGGFRKVIVTSLERLGRNAKMIRATIDTLHAHGISVVFKNQGFESLNVDGEESFVTNIMISVYAELAQEDNRIRSQKIRSGIANAREKRGVQIGRPIGWKKSEEKLLREYAKLAKDLRGGLSLNKCMKLHGVSKNTVIKVKRALADQAATVASE</sequence>
<feature type="domain" description="Resolvase/invertase-type recombinase catalytic" evidence="2">
    <location>
        <begin position="8"/>
        <end position="156"/>
    </location>
</feature>
<dbReference type="PROSITE" id="PS51736">
    <property type="entry name" value="RECOMBINASES_3"/>
    <property type="match status" value="1"/>
</dbReference>
<dbReference type="Proteomes" id="UP000272117">
    <property type="component" value="Unassembled WGS sequence"/>
</dbReference>
<dbReference type="CDD" id="cd00338">
    <property type="entry name" value="Ser_Recombinase"/>
    <property type="match status" value="1"/>
</dbReference>